<evidence type="ECO:0000313" key="2">
    <source>
        <dbReference type="EMBL" id="GMS83262.1"/>
    </source>
</evidence>
<feature type="signal peptide" evidence="1">
    <location>
        <begin position="1"/>
        <end position="17"/>
    </location>
</feature>
<keyword evidence="1" id="KW-0732">Signal</keyword>
<name>A0AAV5SIT0_9BILA</name>
<accession>A0AAV5SIT0</accession>
<proteinExistence type="predicted"/>
<organism evidence="2 3">
    <name type="scientific">Pristionchus entomophagus</name>
    <dbReference type="NCBI Taxonomy" id="358040"/>
    <lineage>
        <taxon>Eukaryota</taxon>
        <taxon>Metazoa</taxon>
        <taxon>Ecdysozoa</taxon>
        <taxon>Nematoda</taxon>
        <taxon>Chromadorea</taxon>
        <taxon>Rhabditida</taxon>
        <taxon>Rhabditina</taxon>
        <taxon>Diplogasteromorpha</taxon>
        <taxon>Diplogasteroidea</taxon>
        <taxon>Neodiplogasteridae</taxon>
        <taxon>Pristionchus</taxon>
    </lineage>
</organism>
<comment type="caution">
    <text evidence="2">The sequence shown here is derived from an EMBL/GenBank/DDBJ whole genome shotgun (WGS) entry which is preliminary data.</text>
</comment>
<evidence type="ECO:0000256" key="1">
    <source>
        <dbReference type="SAM" id="SignalP"/>
    </source>
</evidence>
<evidence type="ECO:0000313" key="3">
    <source>
        <dbReference type="Proteomes" id="UP001432027"/>
    </source>
</evidence>
<sequence>MRSVVSLFLLLPLVADAVRHRTRDESNWSKMKSYDRAVRRHPVNPNAISQVDSDDETRAVAYYYMIVNGTTIDREVRYFLSPYQVSAVGDLNVFFLPGPLANWARNIGNFDVDPAEILEKYMPVALNDLPPMPRVIRRKIRELTYGYDLLRSSGVSREKYGREKASHGSHRVQSVDNAVATTTTTYMPPTRPSSIIQRPTRMITAAQQQQTAKPKFQPSFSRRKPNIFDREEQTIFESIVNDLVDRNEESTTVSRV</sequence>
<gene>
    <name evidence="2" type="ORF">PENTCL1PPCAC_5437</name>
</gene>
<dbReference type="EMBL" id="BTSX01000002">
    <property type="protein sequence ID" value="GMS83262.1"/>
    <property type="molecule type" value="Genomic_DNA"/>
</dbReference>
<feature type="non-terminal residue" evidence="2">
    <location>
        <position position="256"/>
    </location>
</feature>
<protein>
    <submittedName>
        <fullName evidence="2">Uncharacterized protein</fullName>
    </submittedName>
</protein>
<dbReference type="AlphaFoldDB" id="A0AAV5SIT0"/>
<feature type="chain" id="PRO_5043899128" evidence="1">
    <location>
        <begin position="18"/>
        <end position="256"/>
    </location>
</feature>
<dbReference type="Proteomes" id="UP001432027">
    <property type="component" value="Unassembled WGS sequence"/>
</dbReference>
<reference evidence="2" key="1">
    <citation type="submission" date="2023-10" db="EMBL/GenBank/DDBJ databases">
        <title>Genome assembly of Pristionchus species.</title>
        <authorList>
            <person name="Yoshida K."/>
            <person name="Sommer R.J."/>
        </authorList>
    </citation>
    <scope>NUCLEOTIDE SEQUENCE</scope>
    <source>
        <strain evidence="2">RS0144</strain>
    </source>
</reference>
<keyword evidence="3" id="KW-1185">Reference proteome</keyword>